<dbReference type="Pfam" id="PF01522">
    <property type="entry name" value="Polysacc_deac_1"/>
    <property type="match status" value="1"/>
</dbReference>
<keyword evidence="8" id="KW-1133">Transmembrane helix</keyword>
<evidence type="ECO:0000259" key="10">
    <source>
        <dbReference type="PROSITE" id="PS51910"/>
    </source>
</evidence>
<dbReference type="GO" id="GO:0008061">
    <property type="term" value="F:chitin binding"/>
    <property type="evidence" value="ECO:0007669"/>
    <property type="project" value="InterPro"/>
</dbReference>
<dbReference type="SMART" id="SM00636">
    <property type="entry name" value="Glyco_18"/>
    <property type="match status" value="1"/>
</dbReference>
<feature type="domain" description="GH18" evidence="10">
    <location>
        <begin position="97"/>
        <end position="404"/>
    </location>
</feature>
<dbReference type="InterPro" id="IPR001223">
    <property type="entry name" value="Glyco_hydro18_cat"/>
</dbReference>
<evidence type="ECO:0000256" key="3">
    <source>
        <dbReference type="ARBA" id="ARBA00010973"/>
    </source>
</evidence>
<dbReference type="CDD" id="cd10962">
    <property type="entry name" value="CE4_GT2-like"/>
    <property type="match status" value="1"/>
</dbReference>
<feature type="transmembrane region" description="Helical" evidence="8">
    <location>
        <begin position="21"/>
        <end position="44"/>
    </location>
</feature>
<accession>A0A1S1HE25</accession>
<evidence type="ECO:0000313" key="11">
    <source>
        <dbReference type="EMBL" id="OHT20338.1"/>
    </source>
</evidence>
<dbReference type="SUPFAM" id="SSF88713">
    <property type="entry name" value="Glycoside hydrolase/deacetylase"/>
    <property type="match status" value="1"/>
</dbReference>
<comment type="similarity">
    <text evidence="3">Belongs to the polysaccharide deacetylase family.</text>
</comment>
<evidence type="ECO:0000256" key="2">
    <source>
        <dbReference type="ARBA" id="ARBA00006739"/>
    </source>
</evidence>
<keyword evidence="5 11" id="KW-0328">Glycosyltransferase</keyword>
<dbReference type="PROSITE" id="PS51677">
    <property type="entry name" value="NODB"/>
    <property type="match status" value="1"/>
</dbReference>
<dbReference type="EMBL" id="MIPT01000001">
    <property type="protein sequence ID" value="OHT20338.1"/>
    <property type="molecule type" value="Genomic_DNA"/>
</dbReference>
<dbReference type="InterPro" id="IPR002509">
    <property type="entry name" value="NODB_dom"/>
</dbReference>
<reference evidence="11 12" key="1">
    <citation type="submission" date="2016-09" db="EMBL/GenBank/DDBJ databases">
        <title>Metabolic pathway, cell adaptation mechanisms and a novel monoxygenase revealed through proteogenomic-transcription analysis of a Sphingomonas haloaromaticamans strain degrading the fungicide ortho-phenylphenol.</title>
        <authorList>
            <person name="Perruchon C."/>
            <person name="Papadopoulou E.S."/>
            <person name="Rousidou C."/>
            <person name="Vasileiadis S."/>
            <person name="Tanou G."/>
            <person name="Amoutzias G."/>
            <person name="Molassiotis A."/>
            <person name="Karpouzas D.G."/>
        </authorList>
    </citation>
    <scope>NUCLEOTIDE SEQUENCE [LARGE SCALE GENOMIC DNA]</scope>
    <source>
        <strain evidence="11 12">P3</strain>
    </source>
</reference>
<dbReference type="CDD" id="cd06423">
    <property type="entry name" value="CESA_like"/>
    <property type="match status" value="1"/>
</dbReference>
<dbReference type="CDD" id="cd06549">
    <property type="entry name" value="GH18_trifunctional"/>
    <property type="match status" value="1"/>
</dbReference>
<dbReference type="Proteomes" id="UP000179467">
    <property type="component" value="Unassembled WGS sequence"/>
</dbReference>
<evidence type="ECO:0000256" key="8">
    <source>
        <dbReference type="SAM" id="Phobius"/>
    </source>
</evidence>
<feature type="transmembrane region" description="Helical" evidence="8">
    <location>
        <begin position="985"/>
        <end position="1009"/>
    </location>
</feature>
<comment type="similarity">
    <text evidence="2">Belongs to the glycosyltransferase 2 family.</text>
</comment>
<sequence>MEKPVFYDASGRRDRWTKRAFLALILTIVLASIAFAMTVVAVPVPEPLALAMEHPLPRPLRQQVNHLRHSAARGIATLRHDVGSWLPRKALPVRADPIAVGFYVPWDDASRASLRAHIGQLDWLVPGTMSVVGPAHRLQITPDPRLDTLIAATPHRPKILPMVQNAVDGRWDGAGTAALLARPALRRALLEQIDGALQARKADGLMLDFEDLPASAQHDYLAFLKEARARLAVEGRLLAVAVPVGNADWQLKAYAAAADRLVLMAYDEHSPEGEAGPIASQRWFVRQLDEALAIVPAGKAIVAVGSYAYDWTAPGRADPRSVEEAWLTAHDSEAPIQFDRQSGNATFSYEENGVPHNVWLLDAASAWNQLRAARAKAVAGVALWRLGTEDPGFWQALGGFHGATVPDMRALHTVGNVDVEGNGEILRIEHVPVAGRRAMVPDARGLIVDEHYQALPTPYVVRRTGYRPGLVALSFDDGPDAEWTPKILDILRREHVPATFFLIGENAMDHPLLVKRIIDQGSEVGSHTFTHPNLAQESARGTRLELNATQRVVEAYTGRSIRLFRAPYFGDAEPTTADELIPAFAAQQAGYTNVGLHVDPDDWKRPGVDWIVRSTLAQVQRGNAERSGQIVLLHDGGGDRSQTVAALPRIIDALQAQGYSFVPVSRLAGLTPDQVMPPVTGGDLLSVRMDVGLFLFLAGFNYALKWLFFLAIALGMARAVLLAVLAVDGNRRRKRPVAPAIDPARFVSVLIPAFNEARVIENSIRRVLASRDVQVEVIVIDDGSSDGTSAVVRAAFADEPRVRLLTLSNGGKARALNRGLQLACGEIIIALDADTQFEPDTIALLARWFRDPSIGAVAGNAKVGNRVNLVTRWQAVEYVTAQNLERRALARFDAIMVVPGAVGAWRRAALEDVGGYPVDTLAEDQDLTIAIQRHGWRVGYDADAVAWTEAPESFAALVKQRFRWAFGTLQCLWKHRAVMRDRRPAGLAFVGIPQAWIFQIGFAIISPLIDLALLASLVSTAIRIHQHGWAQTQSDVLRMAIYWIVFVAIDVACGWIAYRLERRESRYPALLLVAQRFVYRQLMYSVVIRAVANALRGPWIGWGKLERSGRVEMKAAG</sequence>
<comment type="function">
    <text evidence="1">Is involved in generating a small heat-stable compound (Nod), an acylated oligomer of N-acetylglucosamine, that stimulates mitosis in various plant protoplasts.</text>
</comment>
<feature type="transmembrane region" description="Helical" evidence="8">
    <location>
        <begin position="706"/>
        <end position="727"/>
    </location>
</feature>
<keyword evidence="8" id="KW-0812">Transmembrane</keyword>
<dbReference type="PANTHER" id="PTHR43630:SF1">
    <property type="entry name" value="POLY-BETA-1,6-N-ACETYL-D-GLUCOSAMINE SYNTHASE"/>
    <property type="match status" value="1"/>
</dbReference>
<evidence type="ECO:0000256" key="4">
    <source>
        <dbReference type="ARBA" id="ARBA00020071"/>
    </source>
</evidence>
<dbReference type="GO" id="GO:0005975">
    <property type="term" value="P:carbohydrate metabolic process"/>
    <property type="evidence" value="ECO:0007669"/>
    <property type="project" value="InterPro"/>
</dbReference>
<dbReference type="Pfam" id="PF00704">
    <property type="entry name" value="Glyco_hydro_18"/>
    <property type="match status" value="1"/>
</dbReference>
<organism evidence="11 12">
    <name type="scientific">Edaphosphingomonas haloaromaticamans</name>
    <dbReference type="NCBI Taxonomy" id="653954"/>
    <lineage>
        <taxon>Bacteria</taxon>
        <taxon>Pseudomonadati</taxon>
        <taxon>Pseudomonadota</taxon>
        <taxon>Alphaproteobacteria</taxon>
        <taxon>Sphingomonadales</taxon>
        <taxon>Rhizorhabdaceae</taxon>
        <taxon>Edaphosphingomonas</taxon>
    </lineage>
</organism>
<keyword evidence="8" id="KW-0472">Membrane</keyword>
<dbReference type="InterPro" id="IPR029044">
    <property type="entry name" value="Nucleotide-diphossugar_trans"/>
</dbReference>
<dbReference type="InterPro" id="IPR017853">
    <property type="entry name" value="GH"/>
</dbReference>
<evidence type="ECO:0000256" key="1">
    <source>
        <dbReference type="ARBA" id="ARBA00003236"/>
    </source>
</evidence>
<gene>
    <name evidence="11" type="primary">pgaC</name>
    <name evidence="11" type="ORF">BHE75_02336</name>
</gene>
<dbReference type="InterPro" id="IPR011583">
    <property type="entry name" value="Chitinase_II/V-like_cat"/>
</dbReference>
<name>A0A1S1HE25_9SPHN</name>
<dbReference type="Gene3D" id="3.90.550.10">
    <property type="entry name" value="Spore Coat Polysaccharide Biosynthesis Protein SpsA, Chain A"/>
    <property type="match status" value="1"/>
</dbReference>
<keyword evidence="6 11" id="KW-0808">Transferase</keyword>
<dbReference type="Gene3D" id="3.20.20.80">
    <property type="entry name" value="Glycosidases"/>
    <property type="match status" value="1"/>
</dbReference>
<protein>
    <recommendedName>
        <fullName evidence="4">Chitooligosaccharide deacetylase</fullName>
    </recommendedName>
    <alternativeName>
        <fullName evidence="7">Nodulation protein B</fullName>
    </alternativeName>
</protein>
<dbReference type="AlphaFoldDB" id="A0A1S1HE25"/>
<dbReference type="SUPFAM" id="SSF51445">
    <property type="entry name" value="(Trans)glycosidases"/>
    <property type="match status" value="1"/>
</dbReference>
<dbReference type="Pfam" id="PF13641">
    <property type="entry name" value="Glyco_tranf_2_3"/>
    <property type="match status" value="1"/>
</dbReference>
<proteinExistence type="inferred from homology"/>
<feature type="transmembrane region" description="Helical" evidence="8">
    <location>
        <begin position="1040"/>
        <end position="1058"/>
    </location>
</feature>
<dbReference type="RefSeq" id="WP_070933940.1">
    <property type="nucleotide sequence ID" value="NZ_MIPT01000001.1"/>
</dbReference>
<dbReference type="GO" id="GO:0016810">
    <property type="term" value="F:hydrolase activity, acting on carbon-nitrogen (but not peptide) bonds"/>
    <property type="evidence" value="ECO:0007669"/>
    <property type="project" value="InterPro"/>
</dbReference>
<dbReference type="GO" id="GO:0016757">
    <property type="term" value="F:glycosyltransferase activity"/>
    <property type="evidence" value="ECO:0007669"/>
    <property type="project" value="UniProtKB-KW"/>
</dbReference>
<dbReference type="PROSITE" id="PS51910">
    <property type="entry name" value="GH18_2"/>
    <property type="match status" value="1"/>
</dbReference>
<comment type="caution">
    <text evidence="11">The sequence shown here is derived from an EMBL/GenBank/DDBJ whole genome shotgun (WGS) entry which is preliminary data.</text>
</comment>
<dbReference type="PANTHER" id="PTHR43630">
    <property type="entry name" value="POLY-BETA-1,6-N-ACETYL-D-GLUCOSAMINE SYNTHASE"/>
    <property type="match status" value="1"/>
</dbReference>
<evidence type="ECO:0000256" key="5">
    <source>
        <dbReference type="ARBA" id="ARBA00022676"/>
    </source>
</evidence>
<dbReference type="SUPFAM" id="SSF53448">
    <property type="entry name" value="Nucleotide-diphospho-sugar transferases"/>
    <property type="match status" value="1"/>
</dbReference>
<evidence type="ECO:0000256" key="7">
    <source>
        <dbReference type="ARBA" id="ARBA00032976"/>
    </source>
</evidence>
<evidence type="ECO:0000259" key="9">
    <source>
        <dbReference type="PROSITE" id="PS51677"/>
    </source>
</evidence>
<evidence type="ECO:0000313" key="12">
    <source>
        <dbReference type="Proteomes" id="UP000179467"/>
    </source>
</evidence>
<keyword evidence="12" id="KW-1185">Reference proteome</keyword>
<dbReference type="InterPro" id="IPR029070">
    <property type="entry name" value="Chitinase_insertion_sf"/>
</dbReference>
<dbReference type="Gene3D" id="3.10.50.10">
    <property type="match status" value="1"/>
</dbReference>
<dbReference type="Gene3D" id="3.20.20.370">
    <property type="entry name" value="Glycoside hydrolase/deacetylase"/>
    <property type="match status" value="1"/>
</dbReference>
<feature type="domain" description="NodB homology" evidence="9">
    <location>
        <begin position="469"/>
        <end position="662"/>
    </location>
</feature>
<dbReference type="InterPro" id="IPR011330">
    <property type="entry name" value="Glyco_hydro/deAcase_b/a-brl"/>
</dbReference>
<dbReference type="OrthoDB" id="276604at2"/>
<evidence type="ECO:0000256" key="6">
    <source>
        <dbReference type="ARBA" id="ARBA00022679"/>
    </source>
</evidence>